<organism evidence="2 3">
    <name type="scientific">Lactuca virosa</name>
    <dbReference type="NCBI Taxonomy" id="75947"/>
    <lineage>
        <taxon>Eukaryota</taxon>
        <taxon>Viridiplantae</taxon>
        <taxon>Streptophyta</taxon>
        <taxon>Embryophyta</taxon>
        <taxon>Tracheophyta</taxon>
        <taxon>Spermatophyta</taxon>
        <taxon>Magnoliopsida</taxon>
        <taxon>eudicotyledons</taxon>
        <taxon>Gunneridae</taxon>
        <taxon>Pentapetalae</taxon>
        <taxon>asterids</taxon>
        <taxon>campanulids</taxon>
        <taxon>Asterales</taxon>
        <taxon>Asteraceae</taxon>
        <taxon>Cichorioideae</taxon>
        <taxon>Cichorieae</taxon>
        <taxon>Lactucinae</taxon>
        <taxon>Lactuca</taxon>
    </lineage>
</organism>
<dbReference type="PANTHER" id="PTHR31672:SF13">
    <property type="entry name" value="F-BOX PROTEIN CPR30-LIKE"/>
    <property type="match status" value="1"/>
</dbReference>
<evidence type="ECO:0000313" key="2">
    <source>
        <dbReference type="EMBL" id="CAH1430865.1"/>
    </source>
</evidence>
<evidence type="ECO:0000313" key="3">
    <source>
        <dbReference type="Proteomes" id="UP001157418"/>
    </source>
</evidence>
<gene>
    <name evidence="2" type="ORF">LVIROSA_LOCUS17611</name>
</gene>
<dbReference type="InterPro" id="IPR013187">
    <property type="entry name" value="F-box-assoc_dom_typ3"/>
</dbReference>
<dbReference type="Pfam" id="PF08268">
    <property type="entry name" value="FBA_3"/>
    <property type="match status" value="1"/>
</dbReference>
<dbReference type="PANTHER" id="PTHR31672">
    <property type="entry name" value="BNACNNG10540D PROTEIN"/>
    <property type="match status" value="1"/>
</dbReference>
<dbReference type="NCBIfam" id="TIGR01640">
    <property type="entry name" value="F_box_assoc_1"/>
    <property type="match status" value="1"/>
</dbReference>
<protein>
    <recommendedName>
        <fullName evidence="1">F-box associated beta-propeller type 3 domain-containing protein</fullName>
    </recommendedName>
</protein>
<accession>A0AAU9MWW5</accession>
<name>A0AAU9MWW5_9ASTR</name>
<keyword evidence="3" id="KW-1185">Reference proteome</keyword>
<dbReference type="Proteomes" id="UP001157418">
    <property type="component" value="Unassembled WGS sequence"/>
</dbReference>
<dbReference type="EMBL" id="CAKMRJ010003334">
    <property type="protein sequence ID" value="CAH1430865.1"/>
    <property type="molecule type" value="Genomic_DNA"/>
</dbReference>
<dbReference type="InterPro" id="IPR017451">
    <property type="entry name" value="F-box-assoc_interact_dom"/>
</dbReference>
<dbReference type="AlphaFoldDB" id="A0AAU9MWW5"/>
<proteinExistence type="predicted"/>
<evidence type="ECO:0000259" key="1">
    <source>
        <dbReference type="Pfam" id="PF08268"/>
    </source>
</evidence>
<feature type="domain" description="F-box associated beta-propeller type 3" evidence="1">
    <location>
        <begin position="5"/>
        <end position="156"/>
    </location>
</feature>
<comment type="caution">
    <text evidence="2">The sequence shown here is derived from an EMBL/GenBank/DDBJ whole genome shotgun (WGS) entry which is preliminary data.</text>
</comment>
<reference evidence="2 3" key="1">
    <citation type="submission" date="2022-01" db="EMBL/GenBank/DDBJ databases">
        <authorList>
            <person name="Xiong W."/>
            <person name="Schranz E."/>
        </authorList>
    </citation>
    <scope>NUCLEOTIDE SEQUENCE [LARGE SCALE GENOMIC DNA]</scope>
</reference>
<dbReference type="InterPro" id="IPR050796">
    <property type="entry name" value="SCF_F-box_component"/>
</dbReference>
<sequence length="161" mass="18622">MANHVRFGYDPKTDDYKVVKLTRILQPPGMIWQVEVYSMKKGSWEFIIQTFPLHLTQISDLDDETCADGHLHWLCYCDDLEQKQETIVAFDLGVDTFNEILFQVLYFITNHHGSRFNYLGVLAGKLCVMSCVDHGECEVWVMDEYGVAESWVKQTSCVFPV</sequence>